<protein>
    <recommendedName>
        <fullName evidence="5">UPF0182 protein CLOTH_20060</fullName>
    </recommendedName>
</protein>
<feature type="transmembrane region" description="Helical" evidence="5">
    <location>
        <begin position="48"/>
        <end position="72"/>
    </location>
</feature>
<evidence type="ECO:0000256" key="1">
    <source>
        <dbReference type="ARBA" id="ARBA00022475"/>
    </source>
</evidence>
<feature type="transmembrane region" description="Helical" evidence="5">
    <location>
        <begin position="154"/>
        <end position="175"/>
    </location>
</feature>
<dbReference type="PANTHER" id="PTHR39344:SF1">
    <property type="entry name" value="UPF0182 PROTEIN SLL1060"/>
    <property type="match status" value="1"/>
</dbReference>
<dbReference type="Proteomes" id="UP000190140">
    <property type="component" value="Unassembled WGS sequence"/>
</dbReference>
<dbReference type="InterPro" id="IPR005372">
    <property type="entry name" value="UPF0182"/>
</dbReference>
<feature type="transmembrane region" description="Helical" evidence="5">
    <location>
        <begin position="214"/>
        <end position="237"/>
    </location>
</feature>
<feature type="transmembrane region" description="Helical" evidence="5">
    <location>
        <begin position="257"/>
        <end position="277"/>
    </location>
</feature>
<gene>
    <name evidence="6" type="ORF">CLOTH_20060</name>
</gene>
<dbReference type="GO" id="GO:0005886">
    <property type="term" value="C:plasma membrane"/>
    <property type="evidence" value="ECO:0007669"/>
    <property type="project" value="UniProtKB-SubCell"/>
</dbReference>
<accession>A0A1V4I534</accession>
<comment type="similarity">
    <text evidence="5">Belongs to the UPF0182 family.</text>
</comment>
<comment type="caution">
    <text evidence="6">The sequence shown here is derived from an EMBL/GenBank/DDBJ whole genome shotgun (WGS) entry which is preliminary data.</text>
</comment>
<keyword evidence="2 5" id="KW-0812">Transmembrane</keyword>
<dbReference type="PANTHER" id="PTHR39344">
    <property type="entry name" value="UPF0182 PROTEIN SLL1060"/>
    <property type="match status" value="1"/>
</dbReference>
<sequence length="914" mass="105579">MKRLQRTGLFLGLFLLFVLIGSFSQIINFIANYNWFKEVGYVSTYTKIVFSRLYIGVPIFLVLNTFIYLYLMNIKRNYYKNMNILGSSEDDKNINTATFIVSSIVSFIFSVGISSSFWMEILKFKNSTQFNVTDPIFNKDISFYVFKLPLISEILSSLIGILVLLFIITLVYYLILISMKSQNKFYDFDKSKVWNLSEYGSIPKRILTLAFNKITIIGAVFFIIIAIQSYLSSFSILYSTRGIIHGAGFTDVHVTLLGYRIKSILSIVTSILIIIANIKQRYKLVLIGPILLVAVTILTSIGESAVQNFIVSPNEISRESTYIQYNIDYTKKAYDINNIREEDFAALSDLSLEDIINNEETVKNIPINDYRPTIQTYNQIQGIRSYYRFNDVDIDRYMIDGKLTQVFLSPREIDKSKLPQQAQTWINKHLKYTHGYGIVMSPVNEVTPSGQPKTIIRNIPPITESDSLRIERPEIYFGELTNDYIVINTKEDEFDYPKGETNAFTRYEGSAGIKLTPFNRLLYSIDRGSFKLLVSGAVNSDSRIILNRNISDRIKMIAPFITYDEDPYIVLVDGKLYWIIDGYTSTSRYPYSQPYEHGKINYIRNSVKVVVDAYNGSVDYYISDDKDPIIKTYSKIFKDLFKPIDNMPQGIRNHIRYPQSVFDIQSRMYGTYHMKDIGVFYNKEDQWEIATEIYEGKNDPVEVESNYITFKLPGESKAEFLLTVPYTPRAKQNMIAMLVARNDNEKYGELVVYRFPKEKNILGPYQVESRINQDPEISRNLTQWDSGGSKVIRGHMITVPIEESILYVEPLYIKSDSKESIPEVKKIIMIYNDKIVMEDTLEDAINKLFKSEGKVVDEKRDIVYREDLSSNDLLLKANELYDRAQEAIRNGNFTDYGKYIDELGDVLRKLKPVE</sequence>
<dbReference type="STRING" id="29349.CLOTH_20060"/>
<dbReference type="AlphaFoldDB" id="A0A1V4I534"/>
<keyword evidence="7" id="KW-1185">Reference proteome</keyword>
<evidence type="ECO:0000313" key="6">
    <source>
        <dbReference type="EMBL" id="OPJ54715.1"/>
    </source>
</evidence>
<reference evidence="6 7" key="1">
    <citation type="submission" date="2017-03" db="EMBL/GenBank/DDBJ databases">
        <title>Genome sequence of Clostridium thermoalcaliphilum DSM 7309.</title>
        <authorList>
            <person name="Poehlein A."/>
            <person name="Daniel R."/>
        </authorList>
    </citation>
    <scope>NUCLEOTIDE SEQUENCE [LARGE SCALE GENOMIC DNA]</scope>
    <source>
        <strain evidence="6 7">DSM 7309</strain>
    </source>
</reference>
<keyword evidence="3 5" id="KW-1133">Transmembrane helix</keyword>
<feature type="transmembrane region" description="Helical" evidence="5">
    <location>
        <begin position="93"/>
        <end position="118"/>
    </location>
</feature>
<keyword evidence="4 5" id="KW-0472">Membrane</keyword>
<name>A0A1V4I534_9FIRM</name>
<evidence type="ECO:0000256" key="5">
    <source>
        <dbReference type="HAMAP-Rule" id="MF_01600"/>
    </source>
</evidence>
<comment type="caution">
    <text evidence="5">Lacks conserved residue(s) required for the propagation of feature annotation.</text>
</comment>
<evidence type="ECO:0000256" key="2">
    <source>
        <dbReference type="ARBA" id="ARBA00022692"/>
    </source>
</evidence>
<feature type="transmembrane region" description="Helical" evidence="5">
    <location>
        <begin position="284"/>
        <end position="302"/>
    </location>
</feature>
<dbReference type="GO" id="GO:0005576">
    <property type="term" value="C:extracellular region"/>
    <property type="evidence" value="ECO:0007669"/>
    <property type="project" value="TreeGrafter"/>
</dbReference>
<proteinExistence type="inferred from homology"/>
<comment type="subcellular location">
    <subcellularLocation>
        <location evidence="5">Cell membrane</location>
        <topology evidence="5">Multi-pass membrane protein</topology>
    </subcellularLocation>
</comment>
<keyword evidence="1 5" id="KW-1003">Cell membrane</keyword>
<evidence type="ECO:0000313" key="7">
    <source>
        <dbReference type="Proteomes" id="UP000190140"/>
    </source>
</evidence>
<evidence type="ECO:0000256" key="4">
    <source>
        <dbReference type="ARBA" id="ARBA00023136"/>
    </source>
</evidence>
<dbReference type="EMBL" id="MZGW01000013">
    <property type="protein sequence ID" value="OPJ54715.1"/>
    <property type="molecule type" value="Genomic_DNA"/>
</dbReference>
<organism evidence="6 7">
    <name type="scientific">Alkalithermobacter paradoxus</name>
    <dbReference type="NCBI Taxonomy" id="29349"/>
    <lineage>
        <taxon>Bacteria</taxon>
        <taxon>Bacillati</taxon>
        <taxon>Bacillota</taxon>
        <taxon>Clostridia</taxon>
        <taxon>Peptostreptococcales</taxon>
        <taxon>Tepidibacteraceae</taxon>
        <taxon>Alkalithermobacter</taxon>
    </lineage>
</organism>
<dbReference type="Pfam" id="PF03699">
    <property type="entry name" value="UPF0182"/>
    <property type="match status" value="1"/>
</dbReference>
<evidence type="ECO:0000256" key="3">
    <source>
        <dbReference type="ARBA" id="ARBA00022989"/>
    </source>
</evidence>
<dbReference type="HAMAP" id="MF_01600">
    <property type="entry name" value="UPF0182"/>
    <property type="match status" value="1"/>
</dbReference>
<dbReference type="RefSeq" id="WP_079413634.1">
    <property type="nucleotide sequence ID" value="NZ_MZGW01000013.1"/>
</dbReference>